<protein>
    <submittedName>
        <fullName evidence="1">Uncharacterized protein</fullName>
    </submittedName>
</protein>
<reference evidence="1 2" key="1">
    <citation type="submission" date="2019-12" db="EMBL/GenBank/DDBJ databases">
        <authorList>
            <person name="Huq M.A."/>
        </authorList>
    </citation>
    <scope>NUCLEOTIDE SEQUENCE [LARGE SCALE GENOMIC DNA]</scope>
    <source>
        <strain evidence="1 2">MAH-20</strain>
    </source>
</reference>
<dbReference type="Proteomes" id="UP000441389">
    <property type="component" value="Unassembled WGS sequence"/>
</dbReference>
<dbReference type="RefSeq" id="WP_157025968.1">
    <property type="nucleotide sequence ID" value="NZ_WQMS01000003.1"/>
</dbReference>
<proteinExistence type="predicted"/>
<accession>A0A6I4IYK1</accession>
<sequence length="81" mass="8982">MHQSNPVSAWFSVGADVWLLCFEAAAHAEAQRMVGEKMAALFELQQLAFAGKLGETAPDAVGKTIAHYRRAVRANRRRLTR</sequence>
<dbReference type="EMBL" id="WQMS01000003">
    <property type="protein sequence ID" value="MVO76973.1"/>
    <property type="molecule type" value="Genomic_DNA"/>
</dbReference>
<evidence type="ECO:0000313" key="1">
    <source>
        <dbReference type="EMBL" id="MVO76973.1"/>
    </source>
</evidence>
<comment type="caution">
    <text evidence="1">The sequence shown here is derived from an EMBL/GenBank/DDBJ whole genome shotgun (WGS) entry which is preliminary data.</text>
</comment>
<dbReference type="AlphaFoldDB" id="A0A6I4IYK1"/>
<organism evidence="1 2">
    <name type="scientific">Sphingomonas horti</name>
    <dbReference type="NCBI Taxonomy" id="2682842"/>
    <lineage>
        <taxon>Bacteria</taxon>
        <taxon>Pseudomonadati</taxon>
        <taxon>Pseudomonadota</taxon>
        <taxon>Alphaproteobacteria</taxon>
        <taxon>Sphingomonadales</taxon>
        <taxon>Sphingomonadaceae</taxon>
        <taxon>Sphingomonas</taxon>
    </lineage>
</organism>
<keyword evidence="2" id="KW-1185">Reference proteome</keyword>
<name>A0A6I4IYK1_9SPHN</name>
<evidence type="ECO:0000313" key="2">
    <source>
        <dbReference type="Proteomes" id="UP000441389"/>
    </source>
</evidence>
<gene>
    <name evidence="1" type="ORF">GON01_03345</name>
</gene>